<dbReference type="CDD" id="cd00032">
    <property type="entry name" value="CASc"/>
    <property type="match status" value="1"/>
</dbReference>
<keyword evidence="3" id="KW-0053">Apoptosis</keyword>
<keyword evidence="12" id="KW-1185">Reference proteome</keyword>
<dbReference type="PIRSF" id="PIRSF038001">
    <property type="entry name" value="Caspase_ICE"/>
    <property type="match status" value="1"/>
</dbReference>
<dbReference type="PRINTS" id="PR00376">
    <property type="entry name" value="IL1BCENZYME"/>
</dbReference>
<dbReference type="AlphaFoldDB" id="A0A915CFV6"/>
<dbReference type="GO" id="GO:0006508">
    <property type="term" value="P:proteolysis"/>
    <property type="evidence" value="ECO:0007669"/>
    <property type="project" value="UniProtKB-KW"/>
</dbReference>
<evidence type="ECO:0000256" key="4">
    <source>
        <dbReference type="ARBA" id="ARBA00022801"/>
    </source>
</evidence>
<dbReference type="PROSITE" id="PS50207">
    <property type="entry name" value="CASPASE_P10"/>
    <property type="match status" value="1"/>
</dbReference>
<dbReference type="GO" id="GO:0042981">
    <property type="term" value="P:regulation of apoptotic process"/>
    <property type="evidence" value="ECO:0007669"/>
    <property type="project" value="InterPro"/>
</dbReference>
<dbReference type="Gene3D" id="1.10.533.10">
    <property type="entry name" value="Death Domain, Fas"/>
    <property type="match status" value="1"/>
</dbReference>
<dbReference type="WBParaSite" id="PgR149_g009_t01">
    <property type="protein sequence ID" value="PgR149_g009_t01"/>
    <property type="gene ID" value="PgR149_g009"/>
</dbReference>
<comment type="similarity">
    <text evidence="1 8">Belongs to the peptidase C14A family.</text>
</comment>
<evidence type="ECO:0000256" key="3">
    <source>
        <dbReference type="ARBA" id="ARBA00022703"/>
    </source>
</evidence>
<organism evidence="12 13">
    <name type="scientific">Parascaris univalens</name>
    <name type="common">Nematode worm</name>
    <dbReference type="NCBI Taxonomy" id="6257"/>
    <lineage>
        <taxon>Eukaryota</taxon>
        <taxon>Metazoa</taxon>
        <taxon>Ecdysozoa</taxon>
        <taxon>Nematoda</taxon>
        <taxon>Chromadorea</taxon>
        <taxon>Rhabditida</taxon>
        <taxon>Spirurina</taxon>
        <taxon>Ascaridomorpha</taxon>
        <taxon>Ascaridoidea</taxon>
        <taxon>Ascarididae</taxon>
        <taxon>Parascaris</taxon>
    </lineage>
</organism>
<dbReference type="SUPFAM" id="SSF52129">
    <property type="entry name" value="Caspase-like"/>
    <property type="match status" value="1"/>
</dbReference>
<evidence type="ECO:0000313" key="14">
    <source>
        <dbReference type="WBParaSite" id="PgR149_g009_t02"/>
    </source>
</evidence>
<evidence type="ECO:0000313" key="13">
    <source>
        <dbReference type="WBParaSite" id="PgR149_g009_t01"/>
    </source>
</evidence>
<dbReference type="InterPro" id="IPR002138">
    <property type="entry name" value="Pept_C14_p10"/>
</dbReference>
<dbReference type="Pfam" id="PF00656">
    <property type="entry name" value="Peptidase_C14"/>
    <property type="match status" value="1"/>
</dbReference>
<accession>A0A915CFV6</accession>
<evidence type="ECO:0000256" key="5">
    <source>
        <dbReference type="ARBA" id="ARBA00022807"/>
    </source>
</evidence>
<dbReference type="PANTHER" id="PTHR47901:SF8">
    <property type="entry name" value="CASPASE-3"/>
    <property type="match status" value="1"/>
</dbReference>
<dbReference type="PROSITE" id="PS01122">
    <property type="entry name" value="CASPASE_CYS"/>
    <property type="match status" value="1"/>
</dbReference>
<dbReference type="WBParaSite" id="PgR149_g009_t02">
    <property type="protein sequence ID" value="PgR149_g009_t02"/>
    <property type="gene ID" value="PgR149_g009"/>
</dbReference>
<dbReference type="SUPFAM" id="SSF47986">
    <property type="entry name" value="DEATH domain"/>
    <property type="match status" value="1"/>
</dbReference>
<dbReference type="Proteomes" id="UP000887569">
    <property type="component" value="Unplaced"/>
</dbReference>
<dbReference type="Pfam" id="PF00619">
    <property type="entry name" value="CARD"/>
    <property type="match status" value="1"/>
</dbReference>
<dbReference type="InterPro" id="IPR016129">
    <property type="entry name" value="Caspase_his_AS"/>
</dbReference>
<dbReference type="InterPro" id="IPR033139">
    <property type="entry name" value="Caspase_cys_AS"/>
</dbReference>
<keyword evidence="6" id="KW-0865">Zymogen</keyword>
<dbReference type="PROSITE" id="PS50209">
    <property type="entry name" value="CARD"/>
    <property type="match status" value="1"/>
</dbReference>
<reference evidence="13 14" key="1">
    <citation type="submission" date="2022-11" db="UniProtKB">
        <authorList>
            <consortium name="WormBaseParasite"/>
        </authorList>
    </citation>
    <scope>IDENTIFICATION</scope>
</reference>
<evidence type="ECO:0000259" key="11">
    <source>
        <dbReference type="PROSITE" id="PS50209"/>
    </source>
</evidence>
<evidence type="ECO:0000256" key="2">
    <source>
        <dbReference type="ARBA" id="ARBA00022670"/>
    </source>
</evidence>
<dbReference type="CDD" id="cd01671">
    <property type="entry name" value="CARD"/>
    <property type="match status" value="1"/>
</dbReference>
<evidence type="ECO:0000256" key="1">
    <source>
        <dbReference type="ARBA" id="ARBA00010134"/>
    </source>
</evidence>
<evidence type="ECO:0000256" key="8">
    <source>
        <dbReference type="RuleBase" id="RU003971"/>
    </source>
</evidence>
<dbReference type="InterPro" id="IPR001309">
    <property type="entry name" value="Pept_C14_p20"/>
</dbReference>
<dbReference type="PANTHER" id="PTHR47901">
    <property type="entry name" value="CASPASE RECRUITMENT DOMAIN-CONTAINING PROTEIN 18"/>
    <property type="match status" value="1"/>
</dbReference>
<dbReference type="InterPro" id="IPR001315">
    <property type="entry name" value="CARD"/>
</dbReference>
<evidence type="ECO:0000259" key="9">
    <source>
        <dbReference type="PROSITE" id="PS50207"/>
    </source>
</evidence>
<dbReference type="Gene3D" id="3.40.50.1460">
    <property type="match status" value="1"/>
</dbReference>
<name>A0A915CFV6_PARUN</name>
<dbReference type="InterPro" id="IPR011029">
    <property type="entry name" value="DEATH-like_dom_sf"/>
</dbReference>
<feature type="active site" evidence="7">
    <location>
        <position position="316"/>
    </location>
</feature>
<dbReference type="InterPro" id="IPR011600">
    <property type="entry name" value="Pept_C14_caspase"/>
</dbReference>
<sequence length="452" mass="52083">MDDAPMSDERRRILDSHLTTWTGNLRLERLLIELRADAIFNDHVIDVINGEKTLSMRRYQFIRQLQMRGNNAFESFYYALIKTNQRSLAEMLKDGMGTNEKSTKRNAIETNGRSLEPCLNWKEYRPFENGSSEFPIDDITAEAIEENERYYKRLECFRVKEPSGILHNLHVEYVDNRAPNGIVNFDEQIMYPNFSSPRGLALIINNRRFETMPERLGTDVDEANFSLLFRQLGYSPIVYRNLCSKEMVLGVQDFARRKEHSLVDSCVVCILTHGEHGELFGVDDQGVSVFELISLLNAKNCPALAHKPKIFFLQACRGQRYDRGFPGGDDTVDGLFDRFFSCTVPQRNCDINTDQRTKSPIEADILISYATTPGYVSWRNSMKGSWFIQSICEIFSKYAKDTDILSMLTMVNKRVAEAFESSSGAYKQIPDHSSRLRRSFYFFPGMNRPINV</sequence>
<feature type="domain" description="CARD" evidence="11">
    <location>
        <begin position="6"/>
        <end position="95"/>
    </location>
</feature>
<dbReference type="GO" id="GO:0006915">
    <property type="term" value="P:apoptotic process"/>
    <property type="evidence" value="ECO:0007669"/>
    <property type="project" value="UniProtKB-KW"/>
</dbReference>
<dbReference type="PROSITE" id="PS50208">
    <property type="entry name" value="CASPASE_P20"/>
    <property type="match status" value="1"/>
</dbReference>
<evidence type="ECO:0000259" key="10">
    <source>
        <dbReference type="PROSITE" id="PS50208"/>
    </source>
</evidence>
<dbReference type="GO" id="GO:0004197">
    <property type="term" value="F:cysteine-type endopeptidase activity"/>
    <property type="evidence" value="ECO:0007669"/>
    <property type="project" value="InterPro"/>
</dbReference>
<feature type="domain" description="Caspase family p20" evidence="10">
    <location>
        <begin position="197"/>
        <end position="320"/>
    </location>
</feature>
<dbReference type="SMART" id="SM00115">
    <property type="entry name" value="CASc"/>
    <property type="match status" value="1"/>
</dbReference>
<dbReference type="InterPro" id="IPR002398">
    <property type="entry name" value="Pept_C14"/>
</dbReference>
<evidence type="ECO:0000256" key="6">
    <source>
        <dbReference type="ARBA" id="ARBA00023145"/>
    </source>
</evidence>
<dbReference type="PROSITE" id="PS01121">
    <property type="entry name" value="CASPASE_HIS"/>
    <property type="match status" value="1"/>
</dbReference>
<dbReference type="InterPro" id="IPR029030">
    <property type="entry name" value="Caspase-like_dom_sf"/>
</dbReference>
<dbReference type="SMART" id="SM00114">
    <property type="entry name" value="CARD"/>
    <property type="match status" value="1"/>
</dbReference>
<keyword evidence="2" id="KW-0645">Protease</keyword>
<evidence type="ECO:0000256" key="7">
    <source>
        <dbReference type="PIRSR" id="PIRSR038001-1"/>
    </source>
</evidence>
<evidence type="ECO:0000313" key="12">
    <source>
        <dbReference type="Proteomes" id="UP000887569"/>
    </source>
</evidence>
<dbReference type="InterPro" id="IPR015917">
    <property type="entry name" value="Pept_C14A"/>
</dbReference>
<feature type="active site" evidence="7">
    <location>
        <position position="273"/>
    </location>
</feature>
<feature type="domain" description="Caspase family p10" evidence="9">
    <location>
        <begin position="355"/>
        <end position="444"/>
    </location>
</feature>
<proteinExistence type="inferred from homology"/>
<keyword evidence="4" id="KW-0378">Hydrolase</keyword>
<keyword evidence="5" id="KW-0788">Thiol protease</keyword>
<protein>
    <submittedName>
        <fullName evidence="13 14">Uncharacterized protein</fullName>
    </submittedName>
</protein>